<evidence type="ECO:0000313" key="2">
    <source>
        <dbReference type="EMBL" id="CAD8724381.1"/>
    </source>
</evidence>
<proteinExistence type="predicted"/>
<dbReference type="AlphaFoldDB" id="A0A7S0T3M3"/>
<sequence>MAFVGGSGCAAVGQRWCSGGNRSGCCTVRRGASFGGRSKRVATRGMQMVDGKEKKNAAGAAKEIAVSMDDEINEDIKNASASTSNKMLDTPDYKGYSMRTRLREETEAPFRKVRLFVYSASAASAALGGFVSLTRVIAALSGVQGTQPLDETIPNVLIDLGVVLAAVVLIRIDNAAGRKRLDRLSRGAALAKLKVENTDTGVVNKLSAFRLNQRPVLVCGDADTVNTVMADAFPLRRKLAERDVILVPFVTGSNAADDAVFDSWEAGPWLARPVGKEEWGLWFKQELDNAKLTFSKVRGTAMVIIVRKDGRVGARSMGPPMWQKLIEELDALPQKDRFGRP</sequence>
<accession>A0A7S0T3M3</accession>
<protein>
    <submittedName>
        <fullName evidence="2">Uncharacterized protein</fullName>
    </submittedName>
</protein>
<dbReference type="EMBL" id="HBFE01000667">
    <property type="protein sequence ID" value="CAD8724381.1"/>
    <property type="molecule type" value="Transcribed_RNA"/>
</dbReference>
<feature type="transmembrane region" description="Helical" evidence="1">
    <location>
        <begin position="115"/>
        <end position="140"/>
    </location>
</feature>
<name>A0A7S0T3M3_9RHOD</name>
<keyword evidence="1" id="KW-1133">Transmembrane helix</keyword>
<dbReference type="InterPro" id="IPR021883">
    <property type="entry name" value="LPA1-like"/>
</dbReference>
<dbReference type="PANTHER" id="PTHR35498:SF1">
    <property type="entry name" value="LOW PSII ACCUMULATION-LIKE PROTEIN"/>
    <property type="match status" value="1"/>
</dbReference>
<feature type="transmembrane region" description="Helical" evidence="1">
    <location>
        <begin position="152"/>
        <end position="170"/>
    </location>
</feature>
<keyword evidence="1" id="KW-0812">Transmembrane</keyword>
<reference evidence="2" key="1">
    <citation type="submission" date="2021-01" db="EMBL/GenBank/DDBJ databases">
        <authorList>
            <person name="Corre E."/>
            <person name="Pelletier E."/>
            <person name="Niang G."/>
            <person name="Scheremetjew M."/>
            <person name="Finn R."/>
            <person name="Kale V."/>
            <person name="Holt S."/>
            <person name="Cochrane G."/>
            <person name="Meng A."/>
            <person name="Brown T."/>
            <person name="Cohen L."/>
        </authorList>
    </citation>
    <scope>NUCLEOTIDE SEQUENCE</scope>
    <source>
        <strain evidence="2">CCMP3276</strain>
    </source>
</reference>
<keyword evidence="1" id="KW-0472">Membrane</keyword>
<dbReference type="PANTHER" id="PTHR35498">
    <property type="entry name" value="PROTEIN LOW PSII ACCUMULATION 1, CHLOROPLASTIC"/>
    <property type="match status" value="1"/>
</dbReference>
<organism evidence="2">
    <name type="scientific">Erythrolobus madagascarensis</name>
    <dbReference type="NCBI Taxonomy" id="708628"/>
    <lineage>
        <taxon>Eukaryota</taxon>
        <taxon>Rhodophyta</taxon>
        <taxon>Bangiophyceae</taxon>
        <taxon>Porphyridiales</taxon>
        <taxon>Porphyridiaceae</taxon>
        <taxon>Erythrolobus</taxon>
    </lineage>
</organism>
<gene>
    <name evidence="2" type="ORF">EMAD1354_LOCUS458</name>
</gene>
<dbReference type="Pfam" id="PF11998">
    <property type="entry name" value="DUF3493"/>
    <property type="match status" value="1"/>
</dbReference>
<evidence type="ECO:0000256" key="1">
    <source>
        <dbReference type="SAM" id="Phobius"/>
    </source>
</evidence>